<feature type="compositionally biased region" description="Polar residues" evidence="1">
    <location>
        <begin position="902"/>
        <end position="915"/>
    </location>
</feature>
<keyword evidence="4" id="KW-1185">Reference proteome</keyword>
<name>A0AAV5KVL3_9ROSI</name>
<evidence type="ECO:0000313" key="3">
    <source>
        <dbReference type="EMBL" id="GKV28608.1"/>
    </source>
</evidence>
<sequence length="1062" mass="114879">MRGFYDFVGHESHGVHLCNKCGWPFPKPHPSARHRRAHKKICGTIEGYKLVDSGETKQGDASDDDHLSDEDRKTPIPKVEEGNTNEKNFAGIGAVSNRSEDEVFADAPAEFPDGGFSQGSLDSLENASSPAIVIDKVSGKDLSPNPSFKDCADTDNIQSSESSRSQMQNPDYMENLAPLSGTMLGCQDHASSSTDVSEQSKNITLHDGMTDCSMLVGQETDAKNKEINLGTTLLDDVVSPIKHADETSEQASKSEKSPNVVSDMVFTDGNVQLEEDVSQGSNKSVSGHGGTETDEKGNPRINMEGNLMDAVISQSEHVNITHDTVLKMEKKDEVTSHVELADEINQGKEVPRGVLASNLAAGDFSLKAEPTESFSDSVDTSQIKVDATQTTDFLNSNEDYDKKGYRESAHVLSVPDDIPIVDHAEIMLEHFKDHKGVHLHQSASSASGEIIKDGENETQDFISESRKLRENVNVSATDVHVLEDSCKHEDWNNSMVKEEVGEGVFQVNAGSDKIWGSDTTEIEKDHKACSPEEQQLNDTCDDLRQGGYSGTVAPVDSEISQKANVVPTDDAAEHEKAETGVCNIAVSDDGRKVGGECSVESMINSVEPASNLSTLHVNPVSGILEEDNAEDHGKGEIEDFDINEVESGERQREENLSTKTNSISELTSNPQENQVLVEGVNDDSLGKLQETGRKHADEVSKIPEDIKEHETCGTGKLQGDCAAEVPQDIKSDNGGGLDFQKTSEGQTKTELPSEGHTKQEPSCPVDVEPTIQILAPVENNNSVESGRASSGVGSYSFQKEAGESLVKHNLDATAVDVFVESSSQTDSLEGNWGSVLSVLSTASDIPTGVDTDVLPSTDSQPSTQAEKANANKPKRASEGQHSDQPDVFEPPSFMTLVEPGASGQTAAASEVQAGNNPERHEASAMQAGWFPSLTQVSNESPGRKKNEEIIAKVTNWNMKQHTPLKNLLSEANVENKPNSPNPKDNPATVIQRDEKVEKDNETSHMKVSSILGHEAPVGEAAMTEAAKEWNSPARYPADIKREKRKVKARPYWVQFVCCSSVN</sequence>
<evidence type="ECO:0000313" key="4">
    <source>
        <dbReference type="Proteomes" id="UP001054252"/>
    </source>
</evidence>
<evidence type="ECO:0000259" key="2">
    <source>
        <dbReference type="PROSITE" id="PS00028"/>
    </source>
</evidence>
<dbReference type="EMBL" id="BPVZ01000080">
    <property type="protein sequence ID" value="GKV28608.1"/>
    <property type="molecule type" value="Genomic_DNA"/>
</dbReference>
<dbReference type="PANTHER" id="PTHR35746:SF1">
    <property type="entry name" value="PENTATRICOPEPTIDE REPEAT (PPR) SUPERFAMILY PROTEIN"/>
    <property type="match status" value="1"/>
</dbReference>
<accession>A0AAV5KVL3</accession>
<feature type="compositionally biased region" description="Basic and acidic residues" evidence="1">
    <location>
        <begin position="69"/>
        <end position="81"/>
    </location>
</feature>
<dbReference type="PROSITE" id="PS00028">
    <property type="entry name" value="ZINC_FINGER_C2H2_1"/>
    <property type="match status" value="1"/>
</dbReference>
<feature type="region of interest" description="Disordered" evidence="1">
    <location>
        <begin position="53"/>
        <end position="91"/>
    </location>
</feature>
<dbReference type="PANTHER" id="PTHR35746">
    <property type="entry name" value="PENTATRICOPEPTIDE REPEAT (PPR) SUPERFAMILY PROTEIN"/>
    <property type="match status" value="1"/>
</dbReference>
<feature type="compositionally biased region" description="Polar residues" evidence="1">
    <location>
        <begin position="657"/>
        <end position="674"/>
    </location>
</feature>
<dbReference type="Proteomes" id="UP001054252">
    <property type="component" value="Unassembled WGS sequence"/>
</dbReference>
<feature type="region of interest" description="Disordered" evidence="1">
    <location>
        <begin position="846"/>
        <end position="915"/>
    </location>
</feature>
<feature type="compositionally biased region" description="Basic and acidic residues" evidence="1">
    <location>
        <begin position="647"/>
        <end position="656"/>
    </location>
</feature>
<reference evidence="3 4" key="1">
    <citation type="journal article" date="2021" name="Commun. Biol.">
        <title>The genome of Shorea leprosula (Dipterocarpaceae) highlights the ecological relevance of drought in aseasonal tropical rainforests.</title>
        <authorList>
            <person name="Ng K.K.S."/>
            <person name="Kobayashi M.J."/>
            <person name="Fawcett J.A."/>
            <person name="Hatakeyama M."/>
            <person name="Paape T."/>
            <person name="Ng C.H."/>
            <person name="Ang C.C."/>
            <person name="Tnah L.H."/>
            <person name="Lee C.T."/>
            <person name="Nishiyama T."/>
            <person name="Sese J."/>
            <person name="O'Brien M.J."/>
            <person name="Copetti D."/>
            <person name="Mohd Noor M.I."/>
            <person name="Ong R.C."/>
            <person name="Putra M."/>
            <person name="Sireger I.Z."/>
            <person name="Indrioko S."/>
            <person name="Kosugi Y."/>
            <person name="Izuno A."/>
            <person name="Isagi Y."/>
            <person name="Lee S.L."/>
            <person name="Shimizu K.K."/>
        </authorList>
    </citation>
    <scope>NUCLEOTIDE SEQUENCE [LARGE SCALE GENOMIC DNA]</scope>
    <source>
        <strain evidence="3">214</strain>
    </source>
</reference>
<feature type="region of interest" description="Disordered" evidence="1">
    <location>
        <begin position="273"/>
        <end position="302"/>
    </location>
</feature>
<feature type="domain" description="C2H2-type" evidence="2">
    <location>
        <begin position="18"/>
        <end position="38"/>
    </location>
</feature>
<proteinExistence type="predicted"/>
<feature type="compositionally biased region" description="Polar residues" evidence="1">
    <location>
        <begin position="740"/>
        <end position="750"/>
    </location>
</feature>
<gene>
    <name evidence="3" type="ORF">SLEP1_g37631</name>
</gene>
<comment type="caution">
    <text evidence="3">The sequence shown here is derived from an EMBL/GenBank/DDBJ whole genome shotgun (WGS) entry which is preliminary data.</text>
</comment>
<dbReference type="AlphaFoldDB" id="A0AAV5KVL3"/>
<feature type="compositionally biased region" description="Basic and acidic residues" evidence="1">
    <location>
        <begin position="875"/>
        <end position="884"/>
    </location>
</feature>
<evidence type="ECO:0000256" key="1">
    <source>
        <dbReference type="SAM" id="MobiDB-lite"/>
    </source>
</evidence>
<dbReference type="InterPro" id="IPR013087">
    <property type="entry name" value="Znf_C2H2_type"/>
</dbReference>
<feature type="region of interest" description="Disordered" evidence="1">
    <location>
        <begin position="647"/>
        <end position="674"/>
    </location>
</feature>
<protein>
    <recommendedName>
        <fullName evidence="2">C2H2-type domain-containing protein</fullName>
    </recommendedName>
</protein>
<organism evidence="3 4">
    <name type="scientific">Rubroshorea leprosula</name>
    <dbReference type="NCBI Taxonomy" id="152421"/>
    <lineage>
        <taxon>Eukaryota</taxon>
        <taxon>Viridiplantae</taxon>
        <taxon>Streptophyta</taxon>
        <taxon>Embryophyta</taxon>
        <taxon>Tracheophyta</taxon>
        <taxon>Spermatophyta</taxon>
        <taxon>Magnoliopsida</taxon>
        <taxon>eudicotyledons</taxon>
        <taxon>Gunneridae</taxon>
        <taxon>Pentapetalae</taxon>
        <taxon>rosids</taxon>
        <taxon>malvids</taxon>
        <taxon>Malvales</taxon>
        <taxon>Dipterocarpaceae</taxon>
        <taxon>Rubroshorea</taxon>
    </lineage>
</organism>
<feature type="region of interest" description="Disordered" evidence="1">
    <location>
        <begin position="727"/>
        <end position="765"/>
    </location>
</feature>
<feature type="compositionally biased region" description="Polar residues" evidence="1">
    <location>
        <begin position="854"/>
        <end position="866"/>
    </location>
</feature>